<dbReference type="EMBL" id="CP136890">
    <property type="protein sequence ID" value="WOK94176.1"/>
    <property type="molecule type" value="Genomic_DNA"/>
</dbReference>
<dbReference type="Proteomes" id="UP001327560">
    <property type="component" value="Chromosome 1"/>
</dbReference>
<evidence type="ECO:0000256" key="5">
    <source>
        <dbReference type="ARBA" id="ARBA00023180"/>
    </source>
</evidence>
<proteinExistence type="predicted"/>
<evidence type="ECO:0000256" key="2">
    <source>
        <dbReference type="ARBA" id="ARBA00004881"/>
    </source>
</evidence>
<keyword evidence="7" id="KW-0472">Membrane</keyword>
<feature type="domain" description="Glycosyltransferase 61 catalytic" evidence="8">
    <location>
        <begin position="312"/>
        <end position="419"/>
    </location>
</feature>
<keyword evidence="4" id="KW-0808">Transferase</keyword>
<dbReference type="Pfam" id="PF04577">
    <property type="entry name" value="Glyco_transf_61"/>
    <property type="match status" value="1"/>
</dbReference>
<comment type="pathway">
    <text evidence="2">Glycan metabolism.</text>
</comment>
<dbReference type="InterPro" id="IPR049625">
    <property type="entry name" value="Glyco_transf_61_cat"/>
</dbReference>
<feature type="transmembrane region" description="Helical" evidence="7">
    <location>
        <begin position="20"/>
        <end position="37"/>
    </location>
</feature>
<evidence type="ECO:0000256" key="7">
    <source>
        <dbReference type="SAM" id="Phobius"/>
    </source>
</evidence>
<dbReference type="AlphaFoldDB" id="A0AAQ3JQE0"/>
<accession>A0AAQ3JQE0</accession>
<keyword evidence="5" id="KW-0325">Glycoprotein</keyword>
<evidence type="ECO:0000256" key="6">
    <source>
        <dbReference type="SAM" id="MobiDB-lite"/>
    </source>
</evidence>
<dbReference type="GO" id="GO:0000139">
    <property type="term" value="C:Golgi membrane"/>
    <property type="evidence" value="ECO:0007669"/>
    <property type="project" value="UniProtKB-SubCell"/>
</dbReference>
<keyword evidence="7" id="KW-1133">Transmembrane helix</keyword>
<keyword evidence="3" id="KW-0328">Glycosyltransferase</keyword>
<dbReference type="InterPro" id="IPR007657">
    <property type="entry name" value="Glycosyltransferase_61"/>
</dbReference>
<comment type="subcellular location">
    <subcellularLocation>
        <location evidence="1">Golgi apparatus membrane</location>
        <topology evidence="1">Single-pass type II membrane protein</topology>
    </subcellularLocation>
</comment>
<keyword evidence="7" id="KW-0812">Transmembrane</keyword>
<dbReference type="GO" id="GO:0016763">
    <property type="term" value="F:pentosyltransferase activity"/>
    <property type="evidence" value="ECO:0007669"/>
    <property type="project" value="UniProtKB-ARBA"/>
</dbReference>
<evidence type="ECO:0000313" key="9">
    <source>
        <dbReference type="EMBL" id="WOK94176.1"/>
    </source>
</evidence>
<gene>
    <name evidence="9" type="ORF">Cni_G02878</name>
</gene>
<dbReference type="PANTHER" id="PTHR20961:SF97">
    <property type="entry name" value="ALPHA-1,3-ARABINOSYLTRANSFERASE XAT3"/>
    <property type="match status" value="1"/>
</dbReference>
<feature type="region of interest" description="Disordered" evidence="6">
    <location>
        <begin position="73"/>
        <end position="99"/>
    </location>
</feature>
<evidence type="ECO:0000256" key="3">
    <source>
        <dbReference type="ARBA" id="ARBA00022676"/>
    </source>
</evidence>
<keyword evidence="10" id="KW-1185">Reference proteome</keyword>
<evidence type="ECO:0000259" key="8">
    <source>
        <dbReference type="Pfam" id="PF04577"/>
    </source>
</evidence>
<organism evidence="9 10">
    <name type="scientific">Canna indica</name>
    <name type="common">Indian-shot</name>
    <dbReference type="NCBI Taxonomy" id="4628"/>
    <lineage>
        <taxon>Eukaryota</taxon>
        <taxon>Viridiplantae</taxon>
        <taxon>Streptophyta</taxon>
        <taxon>Embryophyta</taxon>
        <taxon>Tracheophyta</taxon>
        <taxon>Spermatophyta</taxon>
        <taxon>Magnoliopsida</taxon>
        <taxon>Liliopsida</taxon>
        <taxon>Zingiberales</taxon>
        <taxon>Cannaceae</taxon>
        <taxon>Canna</taxon>
    </lineage>
</organism>
<dbReference type="PANTHER" id="PTHR20961">
    <property type="entry name" value="GLYCOSYLTRANSFERASE"/>
    <property type="match status" value="1"/>
</dbReference>
<name>A0AAQ3JQE0_9LILI</name>
<sequence length="513" mass="57756">MASKPKPVRNVNPSRRFRFIALIFGCFVVIAVTFFMVSKPQTPFLANEINNEKNDPVFDSSIKEDKNIHELAGTTTETENGGTKSSDLSSNQDKSHNGLALIPTHSNYTIHDQTQEDSKIIQLGEQIQILERKPLCDVSDPRTDICEMHGDIRIHGSSSSVIFTESSTSPKTQHKESWRIHPYPRKGDATCFARVRELTVEATSNVAPECTATHRVPAVVFSTGGYAGNLFHDFTDLLVPLFATARQFDGEVMLAVTDLSVKWMEKYRLVLEKISNYPVIDLDEDKQVNCFAQVIVGLRAYNEFHIDPARTPNGYTILDFTKFMRSTFSVQREAPLNIEDFSGRRPRLVIIARRRTRAFTNTAEIVATAEELGYEAVVADTTLDLARFARVVNSGDVMMGVHGAGLANMVFLPPNATLIQVVPWGGLEWMATVDFGSPAEEMGLKYEQYSIGVEESSLREQYPREHAVFTDPMSFHRRGFHVLRSTFLENQNVRLDVGKFRDVLWRALENVLQ</sequence>
<protein>
    <recommendedName>
        <fullName evidence="8">Glycosyltransferase 61 catalytic domain-containing protein</fullName>
    </recommendedName>
</protein>
<evidence type="ECO:0000313" key="10">
    <source>
        <dbReference type="Proteomes" id="UP001327560"/>
    </source>
</evidence>
<feature type="compositionally biased region" description="Low complexity" evidence="6">
    <location>
        <begin position="73"/>
        <end position="83"/>
    </location>
</feature>
<reference evidence="9 10" key="1">
    <citation type="submission" date="2023-10" db="EMBL/GenBank/DDBJ databases">
        <title>Chromosome-scale genome assembly provides insights into flower coloration mechanisms of Canna indica.</title>
        <authorList>
            <person name="Li C."/>
        </authorList>
    </citation>
    <scope>NUCLEOTIDE SEQUENCE [LARGE SCALE GENOMIC DNA]</scope>
    <source>
        <tissue evidence="9">Flower</tissue>
    </source>
</reference>
<evidence type="ECO:0000256" key="1">
    <source>
        <dbReference type="ARBA" id="ARBA00004323"/>
    </source>
</evidence>
<evidence type="ECO:0000256" key="4">
    <source>
        <dbReference type="ARBA" id="ARBA00022679"/>
    </source>
</evidence>